<reference evidence="3" key="1">
    <citation type="submission" date="2024-06" db="EMBL/GenBank/DDBJ databases">
        <authorList>
            <person name="Sun Y."/>
        </authorList>
    </citation>
    <scope>NUCLEOTIDE SEQUENCE</scope>
    <source>
        <strain evidence="3">IGA1.0</strain>
    </source>
</reference>
<dbReference type="PROSITE" id="PS00552">
    <property type="entry name" value="HTH_MERR_1"/>
    <property type="match status" value="1"/>
</dbReference>
<dbReference type="PANTHER" id="PTHR30204:SF90">
    <property type="entry name" value="HTH-TYPE TRANSCRIPTIONAL ACTIVATOR MTA"/>
    <property type="match status" value="1"/>
</dbReference>
<dbReference type="GO" id="GO:0003700">
    <property type="term" value="F:DNA-binding transcription factor activity"/>
    <property type="evidence" value="ECO:0007669"/>
    <property type="project" value="InterPro"/>
</dbReference>
<gene>
    <name evidence="3" type="ORF">ABNK63_09165</name>
</gene>
<dbReference type="RefSeq" id="WP_350015447.1">
    <property type="nucleotide sequence ID" value="NZ_CP157948.1"/>
</dbReference>
<dbReference type="GO" id="GO:0003677">
    <property type="term" value="F:DNA binding"/>
    <property type="evidence" value="ECO:0007669"/>
    <property type="project" value="UniProtKB-KW"/>
</dbReference>
<dbReference type="InterPro" id="IPR047057">
    <property type="entry name" value="MerR_fam"/>
</dbReference>
<dbReference type="PANTHER" id="PTHR30204">
    <property type="entry name" value="REDOX-CYCLING DRUG-SENSING TRANSCRIPTIONAL ACTIVATOR SOXR"/>
    <property type="match status" value="1"/>
</dbReference>
<protein>
    <submittedName>
        <fullName evidence="3">MerR family transcriptional regulator</fullName>
    </submittedName>
</protein>
<dbReference type="AlphaFoldDB" id="A0AAU7QGV1"/>
<sequence>MLLTVGELARRCGLTVRTLHHYDTIGLLTPSVRSAAGYRHYDGANIERLHRIQALRQLGLSLADIGKALSGPLQPLAEVVDRQITQIDLELAEGTRLRERLVHLRGQLANGQSPDLADWLDTLELMTMYEKYFSPEELKTLPLHTNPDVLTDWSALVSAVQSAMDRGATPDDPDAQILAQQWMTMVGRGTGGNPAFLMRLHAMNENEPGLRERSGITRELEQFVEQSLVAGRLAIFERYLTPHDMQRMREHYGRQMYAWPPLIAELRQAIADHVPADDPHAQRLASRWMELFRAYAGDDPATHARIRQAYAREPDLRSGSAVDDTLLDYVRQAVEGLAHTPH</sequence>
<dbReference type="Gene3D" id="1.10.1660.10">
    <property type="match status" value="1"/>
</dbReference>
<organism evidence="3">
    <name type="scientific">Rhodanobacter sp. IGA1.0</name>
    <dbReference type="NCBI Taxonomy" id="3158582"/>
    <lineage>
        <taxon>Bacteria</taxon>
        <taxon>Pseudomonadati</taxon>
        <taxon>Pseudomonadota</taxon>
        <taxon>Gammaproteobacteria</taxon>
        <taxon>Lysobacterales</taxon>
        <taxon>Rhodanobacteraceae</taxon>
        <taxon>Rhodanobacter</taxon>
    </lineage>
</organism>
<dbReference type="Pfam" id="PF13411">
    <property type="entry name" value="MerR_1"/>
    <property type="match status" value="1"/>
</dbReference>
<evidence type="ECO:0000259" key="2">
    <source>
        <dbReference type="PROSITE" id="PS50937"/>
    </source>
</evidence>
<accession>A0AAU7QGV1</accession>
<evidence type="ECO:0000256" key="1">
    <source>
        <dbReference type="ARBA" id="ARBA00023125"/>
    </source>
</evidence>
<feature type="domain" description="HTH merR-type" evidence="2">
    <location>
        <begin position="2"/>
        <end position="71"/>
    </location>
</feature>
<proteinExistence type="predicted"/>
<dbReference type="InterPro" id="IPR000551">
    <property type="entry name" value="MerR-type_HTH_dom"/>
</dbReference>
<dbReference type="InterPro" id="IPR009061">
    <property type="entry name" value="DNA-bd_dom_put_sf"/>
</dbReference>
<dbReference type="SMART" id="SM00422">
    <property type="entry name" value="HTH_MERR"/>
    <property type="match status" value="1"/>
</dbReference>
<evidence type="ECO:0000313" key="3">
    <source>
        <dbReference type="EMBL" id="XBS88590.1"/>
    </source>
</evidence>
<dbReference type="InterPro" id="IPR012925">
    <property type="entry name" value="TipAS_dom"/>
</dbReference>
<dbReference type="PRINTS" id="PR00040">
    <property type="entry name" value="HTHMERR"/>
</dbReference>
<dbReference type="EMBL" id="CP157948">
    <property type="protein sequence ID" value="XBS88590.1"/>
    <property type="molecule type" value="Genomic_DNA"/>
</dbReference>
<dbReference type="SUPFAM" id="SSF46955">
    <property type="entry name" value="Putative DNA-binding domain"/>
    <property type="match status" value="1"/>
</dbReference>
<keyword evidence="1" id="KW-0238">DNA-binding</keyword>
<dbReference type="PROSITE" id="PS50937">
    <property type="entry name" value="HTH_MERR_2"/>
    <property type="match status" value="1"/>
</dbReference>
<dbReference type="Pfam" id="PF07739">
    <property type="entry name" value="TipAS"/>
    <property type="match status" value="2"/>
</dbReference>
<name>A0AAU7QGV1_9GAMM</name>